<evidence type="ECO:0000313" key="8">
    <source>
        <dbReference type="EMBL" id="EGG22911.1"/>
    </source>
</evidence>
<evidence type="ECO:0000256" key="6">
    <source>
        <dbReference type="SAM" id="MobiDB-lite"/>
    </source>
</evidence>
<comment type="subcellular location">
    <subcellularLocation>
        <location evidence="1">Endomembrane system</location>
        <topology evidence="1">Multi-pass membrane protein</topology>
    </subcellularLocation>
</comment>
<evidence type="ECO:0000256" key="2">
    <source>
        <dbReference type="ARBA" id="ARBA00007049"/>
    </source>
</evidence>
<name>F4PN18_CACFS</name>
<sequence>MSEPTTTIRHRAINSSAQEAYRENDPDKSRVAHQLVQEQRKIDDEPHKSNSFKKGSIKYLRSCITFGSYGILFCIAVVIGLEAFFHKFGNISGFTIVRNHHHDRGDRGGGGGTTTSASQDEYDWNLVVVYITTVIVTGTGLALAWIESTNKKTEIDFYHSEKKREMWEYDNYIEGEIKEMVELYCKKGMPEPDAEIVVNLLSKYRDLFVDIMMAEELNLLPVELHLSPMETGLSTLFSFITFGLIPLLPFIFSHIMFTKLHRNIVFPLFILIVESILFIFGALKSKYFTGSLWKEGIIASMNGIISILGSLCVGYYLGYLLS</sequence>
<feature type="transmembrane region" description="Helical" evidence="7">
    <location>
        <begin position="264"/>
        <end position="283"/>
    </location>
</feature>
<dbReference type="GO" id="GO:0005384">
    <property type="term" value="F:manganese ion transmembrane transporter activity"/>
    <property type="evidence" value="ECO:0007669"/>
    <property type="project" value="InterPro"/>
</dbReference>
<reference evidence="9" key="1">
    <citation type="journal article" date="2011" name="Genome Res.">
        <title>Phylogeny-wide analysis of social amoeba genomes highlights ancient origins for complex intercellular communication.</title>
        <authorList>
            <person name="Heidel A.J."/>
            <person name="Lawal H.M."/>
            <person name="Felder M."/>
            <person name="Schilde C."/>
            <person name="Helps N.R."/>
            <person name="Tunggal B."/>
            <person name="Rivero F."/>
            <person name="John U."/>
            <person name="Schleicher M."/>
            <person name="Eichinger L."/>
            <person name="Platzer M."/>
            <person name="Noegel A.A."/>
            <person name="Schaap P."/>
            <person name="Gloeckner G."/>
        </authorList>
    </citation>
    <scope>NUCLEOTIDE SEQUENCE [LARGE SCALE GENOMIC DNA]</scope>
    <source>
        <strain evidence="9">SH3</strain>
    </source>
</reference>
<dbReference type="AlphaFoldDB" id="F4PN18"/>
<keyword evidence="4 7" id="KW-1133">Transmembrane helix</keyword>
<evidence type="ECO:0000256" key="4">
    <source>
        <dbReference type="ARBA" id="ARBA00022989"/>
    </source>
</evidence>
<dbReference type="GO" id="GO:0012505">
    <property type="term" value="C:endomembrane system"/>
    <property type="evidence" value="ECO:0007669"/>
    <property type="project" value="UniProtKB-SubCell"/>
</dbReference>
<accession>F4PN18</accession>
<feature type="compositionally biased region" description="Basic and acidic residues" evidence="6">
    <location>
        <begin position="20"/>
        <end position="29"/>
    </location>
</feature>
<feature type="transmembrane region" description="Helical" evidence="7">
    <location>
        <begin position="127"/>
        <end position="146"/>
    </location>
</feature>
<evidence type="ECO:0000256" key="3">
    <source>
        <dbReference type="ARBA" id="ARBA00022692"/>
    </source>
</evidence>
<dbReference type="Pfam" id="PF01988">
    <property type="entry name" value="VIT1"/>
    <property type="match status" value="1"/>
</dbReference>
<feature type="transmembrane region" description="Helical" evidence="7">
    <location>
        <begin position="63"/>
        <end position="85"/>
    </location>
</feature>
<dbReference type="GeneID" id="14875509"/>
<dbReference type="Proteomes" id="UP000007797">
    <property type="component" value="Unassembled WGS sequence"/>
</dbReference>
<feature type="region of interest" description="Disordered" evidence="6">
    <location>
        <begin position="1"/>
        <end position="29"/>
    </location>
</feature>
<dbReference type="KEGG" id="dfa:DFA_05041"/>
<dbReference type="GO" id="GO:0030026">
    <property type="term" value="P:intracellular manganese ion homeostasis"/>
    <property type="evidence" value="ECO:0007669"/>
    <property type="project" value="InterPro"/>
</dbReference>
<feature type="compositionally biased region" description="Polar residues" evidence="6">
    <location>
        <begin position="1"/>
        <end position="18"/>
    </location>
</feature>
<gene>
    <name evidence="8" type="ORF">DFA_05041</name>
</gene>
<keyword evidence="5 7" id="KW-0472">Membrane</keyword>
<dbReference type="OrthoDB" id="73465at2759"/>
<feature type="transmembrane region" description="Helical" evidence="7">
    <location>
        <begin position="233"/>
        <end position="252"/>
    </location>
</feature>
<comment type="similarity">
    <text evidence="2">Belongs to the CCC1 family.</text>
</comment>
<keyword evidence="9" id="KW-1185">Reference proteome</keyword>
<evidence type="ECO:0000256" key="1">
    <source>
        <dbReference type="ARBA" id="ARBA00004127"/>
    </source>
</evidence>
<protein>
    <submittedName>
        <fullName evidence="8">Uncharacterized protein</fullName>
    </submittedName>
</protein>
<dbReference type="OMA" id="DEPHKSN"/>
<dbReference type="InterPro" id="IPR008217">
    <property type="entry name" value="Ccc1_fam"/>
</dbReference>
<keyword evidence="3 7" id="KW-0812">Transmembrane</keyword>
<dbReference type="PANTHER" id="PTHR31851">
    <property type="entry name" value="FE(2+)/MN(2+) TRANSPORTER PCL1"/>
    <property type="match status" value="1"/>
</dbReference>
<evidence type="ECO:0000256" key="7">
    <source>
        <dbReference type="SAM" id="Phobius"/>
    </source>
</evidence>
<feature type="transmembrane region" description="Helical" evidence="7">
    <location>
        <begin position="295"/>
        <end position="317"/>
    </location>
</feature>
<proteinExistence type="inferred from homology"/>
<dbReference type="EMBL" id="GL883008">
    <property type="protein sequence ID" value="EGG22911.1"/>
    <property type="molecule type" value="Genomic_DNA"/>
</dbReference>
<evidence type="ECO:0000313" key="9">
    <source>
        <dbReference type="Proteomes" id="UP000007797"/>
    </source>
</evidence>
<evidence type="ECO:0000256" key="5">
    <source>
        <dbReference type="ARBA" id="ARBA00023136"/>
    </source>
</evidence>
<dbReference type="RefSeq" id="XP_004360762.1">
    <property type="nucleotide sequence ID" value="XM_004360705.1"/>
</dbReference>
<organism evidence="8 9">
    <name type="scientific">Cavenderia fasciculata</name>
    <name type="common">Slime mold</name>
    <name type="synonym">Dictyostelium fasciculatum</name>
    <dbReference type="NCBI Taxonomy" id="261658"/>
    <lineage>
        <taxon>Eukaryota</taxon>
        <taxon>Amoebozoa</taxon>
        <taxon>Evosea</taxon>
        <taxon>Eumycetozoa</taxon>
        <taxon>Dictyostelia</taxon>
        <taxon>Acytosteliales</taxon>
        <taxon>Cavenderiaceae</taxon>
        <taxon>Cavenderia</taxon>
    </lineage>
</organism>